<accession>D8LT04</accession>
<name>D8LT04_ECTSI</name>
<reference evidence="3 4" key="1">
    <citation type="journal article" date="2010" name="Nature">
        <title>The Ectocarpus genome and the independent evolution of multicellularity in brown algae.</title>
        <authorList>
            <person name="Cock J.M."/>
            <person name="Sterck L."/>
            <person name="Rouze P."/>
            <person name="Scornet D."/>
            <person name="Allen A.E."/>
            <person name="Amoutzias G."/>
            <person name="Anthouard V."/>
            <person name="Artiguenave F."/>
            <person name="Aury J.M."/>
            <person name="Badger J.H."/>
            <person name="Beszteri B."/>
            <person name="Billiau K."/>
            <person name="Bonnet E."/>
            <person name="Bothwell J.H."/>
            <person name="Bowler C."/>
            <person name="Boyen C."/>
            <person name="Brownlee C."/>
            <person name="Carrano C.J."/>
            <person name="Charrier B."/>
            <person name="Cho G.Y."/>
            <person name="Coelho S.M."/>
            <person name="Collen J."/>
            <person name="Corre E."/>
            <person name="Da Silva C."/>
            <person name="Delage L."/>
            <person name="Delaroque N."/>
            <person name="Dittami S.M."/>
            <person name="Doulbeau S."/>
            <person name="Elias M."/>
            <person name="Farnham G."/>
            <person name="Gachon C.M."/>
            <person name="Gschloessl B."/>
            <person name="Heesch S."/>
            <person name="Jabbari K."/>
            <person name="Jubin C."/>
            <person name="Kawai H."/>
            <person name="Kimura K."/>
            <person name="Kloareg B."/>
            <person name="Kupper F.C."/>
            <person name="Lang D."/>
            <person name="Le Bail A."/>
            <person name="Leblanc C."/>
            <person name="Lerouge P."/>
            <person name="Lohr M."/>
            <person name="Lopez P.J."/>
            <person name="Martens C."/>
            <person name="Maumus F."/>
            <person name="Michel G."/>
            <person name="Miranda-Saavedra D."/>
            <person name="Morales J."/>
            <person name="Moreau H."/>
            <person name="Motomura T."/>
            <person name="Nagasato C."/>
            <person name="Napoli C.A."/>
            <person name="Nelson D.R."/>
            <person name="Nyvall-Collen P."/>
            <person name="Peters A.F."/>
            <person name="Pommier C."/>
            <person name="Potin P."/>
            <person name="Poulain J."/>
            <person name="Quesneville H."/>
            <person name="Read B."/>
            <person name="Rensing S.A."/>
            <person name="Ritter A."/>
            <person name="Rousvoal S."/>
            <person name="Samanta M."/>
            <person name="Samson G."/>
            <person name="Schroeder D.C."/>
            <person name="Segurens B."/>
            <person name="Strittmatter M."/>
            <person name="Tonon T."/>
            <person name="Tregear J.W."/>
            <person name="Valentin K."/>
            <person name="von Dassow P."/>
            <person name="Yamagishi T."/>
            <person name="Van de Peer Y."/>
            <person name="Wincker P."/>
        </authorList>
    </citation>
    <scope>NUCLEOTIDE SEQUENCE [LARGE SCALE GENOMIC DNA]</scope>
    <source>
        <strain evidence="4">Ec32 / CCAP1310/4</strain>
    </source>
</reference>
<keyword evidence="4" id="KW-1185">Reference proteome</keyword>
<feature type="compositionally biased region" description="Low complexity" evidence="2">
    <location>
        <begin position="205"/>
        <end position="214"/>
    </location>
</feature>
<organism evidence="3 4">
    <name type="scientific">Ectocarpus siliculosus</name>
    <name type="common">Brown alga</name>
    <name type="synonym">Conferva siliculosa</name>
    <dbReference type="NCBI Taxonomy" id="2880"/>
    <lineage>
        <taxon>Eukaryota</taxon>
        <taxon>Sar</taxon>
        <taxon>Stramenopiles</taxon>
        <taxon>Ochrophyta</taxon>
        <taxon>PX clade</taxon>
        <taxon>Phaeophyceae</taxon>
        <taxon>Ectocarpales</taxon>
        <taxon>Ectocarpaceae</taxon>
        <taxon>Ectocarpus</taxon>
    </lineage>
</organism>
<feature type="region of interest" description="Disordered" evidence="2">
    <location>
        <begin position="267"/>
        <end position="299"/>
    </location>
</feature>
<feature type="compositionally biased region" description="Low complexity" evidence="2">
    <location>
        <begin position="268"/>
        <end position="285"/>
    </location>
</feature>
<dbReference type="EMBL" id="FN649014">
    <property type="protein sequence ID" value="CBN75334.1"/>
    <property type="molecule type" value="Genomic_DNA"/>
</dbReference>
<dbReference type="InParanoid" id="D8LT04"/>
<evidence type="ECO:0000313" key="4">
    <source>
        <dbReference type="Proteomes" id="UP000002630"/>
    </source>
</evidence>
<gene>
    <name evidence="3" type="ORF">Esi_0078_0076</name>
</gene>
<sequence length="375" mass="40007">MLRVLQPRLPTHGRAPLRRPKVIEGCIRQHGHRRLSTTAEPAKPSSPAAEEPGWPLKYKVAGGAILGTIIPYIFSYAMANDPGSRRLVSKLSPGIATTLPGGGRLGVQWFRQRQKGGHFFDEDPKRLEYLAHVPDWINEPVSMEIRTGSGETRRLDGLDAQTPFSSVGRLVQGGGWLTDFDVLDEGDTGDGEAQSGQIPATWDISSSGASSASSYEHEGSSPYSATSANTSSGVAAAVRRDVAACNIRSWWDIAALEQEQARQPAPLATVAGSASSSGSSSARAGSAGGGGSAAASSSVGTVGAARGSSAKKMSNAEQARAMIQHLDEMVEALERDKLTGVRSIDDVEEAVRELRRQQKELRRKHPGRRRFLGLF</sequence>
<dbReference type="EMBL" id="FN649731">
    <property type="protein sequence ID" value="CBN75334.1"/>
    <property type="molecule type" value="Genomic_DNA"/>
</dbReference>
<protein>
    <submittedName>
        <fullName evidence="3">Uncharacterized protein</fullName>
    </submittedName>
</protein>
<proteinExistence type="predicted"/>
<feature type="compositionally biased region" description="Low complexity" evidence="2">
    <location>
        <begin position="36"/>
        <end position="52"/>
    </location>
</feature>
<keyword evidence="1" id="KW-0175">Coiled coil</keyword>
<dbReference type="AlphaFoldDB" id="D8LT04"/>
<evidence type="ECO:0000256" key="2">
    <source>
        <dbReference type="SAM" id="MobiDB-lite"/>
    </source>
</evidence>
<evidence type="ECO:0000313" key="3">
    <source>
        <dbReference type="EMBL" id="CBN75334.1"/>
    </source>
</evidence>
<feature type="region of interest" description="Disordered" evidence="2">
    <location>
        <begin position="182"/>
        <end position="229"/>
    </location>
</feature>
<feature type="region of interest" description="Disordered" evidence="2">
    <location>
        <begin position="30"/>
        <end position="53"/>
    </location>
</feature>
<evidence type="ECO:0000256" key="1">
    <source>
        <dbReference type="SAM" id="Coils"/>
    </source>
</evidence>
<feature type="coiled-coil region" evidence="1">
    <location>
        <begin position="316"/>
        <end position="364"/>
    </location>
</feature>
<dbReference type="Proteomes" id="UP000002630">
    <property type="component" value="Linkage Group LG06"/>
</dbReference>